<sequence>MNAISHTEQSDVSRDDWVNTLATVMPSAGIAWAPGSHSGRITGKRIVRFAGMAKTKQLIVAPPGSPKSLAIEADMRMKTEDQQAKRMRRQVIDFGYPQPFRGIPKLILDGFNAHYKTYDQDKLQKVATHYRAAHNCLLTLIGNGDWRCDLMLMQALTIAASSATPRVTKGSLKFKVSDRKKELDRLAANNVTRMLWFLQPEAFLPRATSSIASQAVMTNIIDRYHTNNRML</sequence>
<organism evidence="1 2">
    <name type="scientific">Stachybotrys elegans</name>
    <dbReference type="NCBI Taxonomy" id="80388"/>
    <lineage>
        <taxon>Eukaryota</taxon>
        <taxon>Fungi</taxon>
        <taxon>Dikarya</taxon>
        <taxon>Ascomycota</taxon>
        <taxon>Pezizomycotina</taxon>
        <taxon>Sordariomycetes</taxon>
        <taxon>Hypocreomycetidae</taxon>
        <taxon>Hypocreales</taxon>
        <taxon>Stachybotryaceae</taxon>
        <taxon>Stachybotrys</taxon>
    </lineage>
</organism>
<dbReference type="Proteomes" id="UP000813444">
    <property type="component" value="Unassembled WGS sequence"/>
</dbReference>
<protein>
    <submittedName>
        <fullName evidence="1">Uncharacterized protein</fullName>
    </submittedName>
</protein>
<evidence type="ECO:0000313" key="1">
    <source>
        <dbReference type="EMBL" id="KAH7303019.1"/>
    </source>
</evidence>
<keyword evidence="2" id="KW-1185">Reference proteome</keyword>
<dbReference type="OrthoDB" id="5012391at2759"/>
<proteinExistence type="predicted"/>
<dbReference type="AlphaFoldDB" id="A0A8K0SAZ4"/>
<gene>
    <name evidence="1" type="ORF">B0I35DRAFT_195295</name>
</gene>
<comment type="caution">
    <text evidence="1">The sequence shown here is derived from an EMBL/GenBank/DDBJ whole genome shotgun (WGS) entry which is preliminary data.</text>
</comment>
<evidence type="ECO:0000313" key="2">
    <source>
        <dbReference type="Proteomes" id="UP000813444"/>
    </source>
</evidence>
<accession>A0A8K0SAZ4</accession>
<name>A0A8K0SAZ4_9HYPO</name>
<reference evidence="1" key="1">
    <citation type="journal article" date="2021" name="Nat. Commun.">
        <title>Genetic determinants of endophytism in the Arabidopsis root mycobiome.</title>
        <authorList>
            <person name="Mesny F."/>
            <person name="Miyauchi S."/>
            <person name="Thiergart T."/>
            <person name="Pickel B."/>
            <person name="Atanasova L."/>
            <person name="Karlsson M."/>
            <person name="Huettel B."/>
            <person name="Barry K.W."/>
            <person name="Haridas S."/>
            <person name="Chen C."/>
            <person name="Bauer D."/>
            <person name="Andreopoulos W."/>
            <person name="Pangilinan J."/>
            <person name="LaButti K."/>
            <person name="Riley R."/>
            <person name="Lipzen A."/>
            <person name="Clum A."/>
            <person name="Drula E."/>
            <person name="Henrissat B."/>
            <person name="Kohler A."/>
            <person name="Grigoriev I.V."/>
            <person name="Martin F.M."/>
            <person name="Hacquard S."/>
        </authorList>
    </citation>
    <scope>NUCLEOTIDE SEQUENCE</scope>
    <source>
        <strain evidence="1">MPI-CAGE-CH-0235</strain>
    </source>
</reference>
<dbReference type="EMBL" id="JAGPNK010000042">
    <property type="protein sequence ID" value="KAH7303019.1"/>
    <property type="molecule type" value="Genomic_DNA"/>
</dbReference>